<dbReference type="Pfam" id="PF13700">
    <property type="entry name" value="DUF4158"/>
    <property type="match status" value="1"/>
</dbReference>
<evidence type="ECO:0000259" key="2">
    <source>
        <dbReference type="Pfam" id="PF13700"/>
    </source>
</evidence>
<evidence type="ECO:0000313" key="4">
    <source>
        <dbReference type="Proteomes" id="UP001602119"/>
    </source>
</evidence>
<keyword evidence="4" id="KW-1185">Reference proteome</keyword>
<evidence type="ECO:0000313" key="3">
    <source>
        <dbReference type="EMBL" id="MFF4771619.1"/>
    </source>
</evidence>
<evidence type="ECO:0000256" key="1">
    <source>
        <dbReference type="SAM" id="MobiDB-lite"/>
    </source>
</evidence>
<name>A0ABW6UX28_MICFU</name>
<feature type="domain" description="DUF4158" evidence="2">
    <location>
        <begin position="9"/>
        <end position="57"/>
    </location>
</feature>
<proteinExistence type="predicted"/>
<accession>A0ABW6UX28</accession>
<dbReference type="Proteomes" id="UP001602119">
    <property type="component" value="Unassembled WGS sequence"/>
</dbReference>
<dbReference type="RefSeq" id="WP_084464659.1">
    <property type="nucleotide sequence ID" value="NZ_BBYK01000069.1"/>
</dbReference>
<reference evidence="3 4" key="1">
    <citation type="submission" date="2024-10" db="EMBL/GenBank/DDBJ databases">
        <title>The Natural Products Discovery Center: Release of the First 8490 Sequenced Strains for Exploring Actinobacteria Biosynthetic Diversity.</title>
        <authorList>
            <person name="Kalkreuter E."/>
            <person name="Kautsar S.A."/>
            <person name="Yang D."/>
            <person name="Bader C.D."/>
            <person name="Teijaro C.N."/>
            <person name="Fluegel L."/>
            <person name="Davis C.M."/>
            <person name="Simpson J.R."/>
            <person name="Lauterbach L."/>
            <person name="Steele A.D."/>
            <person name="Gui C."/>
            <person name="Meng S."/>
            <person name="Li G."/>
            <person name="Viehrig K."/>
            <person name="Ye F."/>
            <person name="Su P."/>
            <person name="Kiefer A.F."/>
            <person name="Nichols A."/>
            <person name="Cepeda A.J."/>
            <person name="Yan W."/>
            <person name="Fan B."/>
            <person name="Jiang Y."/>
            <person name="Adhikari A."/>
            <person name="Zheng C.-J."/>
            <person name="Schuster L."/>
            <person name="Cowan T.M."/>
            <person name="Smanski M.J."/>
            <person name="Chevrette M.G."/>
            <person name="De Carvalho L.P.S."/>
            <person name="Shen B."/>
        </authorList>
    </citation>
    <scope>NUCLEOTIDE SEQUENCE [LARGE SCALE GENOMIC DNA]</scope>
    <source>
        <strain evidence="3 4">NPDC001281</strain>
    </source>
</reference>
<dbReference type="EMBL" id="JBIAXI010000001">
    <property type="protein sequence ID" value="MFF4771619.1"/>
    <property type="molecule type" value="Genomic_DNA"/>
</dbReference>
<feature type="region of interest" description="Disordered" evidence="1">
    <location>
        <begin position="54"/>
        <end position="124"/>
    </location>
</feature>
<sequence length="124" mass="13849">MALGEYPNGEAELREFLAARVWSSLEGPRALFDRAVVWLVNNRVLLPGVTTLARKVGRRRRRRSESAGGRGGRAAREVVRPARCRLRRRARRGSSTSASDHLPRTPPPAGRSTPRGGTRRRMIL</sequence>
<organism evidence="3 4">
    <name type="scientific">Microtetraspora fusca</name>
    <dbReference type="NCBI Taxonomy" id="1997"/>
    <lineage>
        <taxon>Bacteria</taxon>
        <taxon>Bacillati</taxon>
        <taxon>Actinomycetota</taxon>
        <taxon>Actinomycetes</taxon>
        <taxon>Streptosporangiales</taxon>
        <taxon>Streptosporangiaceae</taxon>
        <taxon>Microtetraspora</taxon>
    </lineage>
</organism>
<gene>
    <name evidence="3" type="ORF">ACFY05_02035</name>
</gene>
<feature type="compositionally biased region" description="Basic residues" evidence="1">
    <location>
        <begin position="82"/>
        <end position="92"/>
    </location>
</feature>
<comment type="caution">
    <text evidence="3">The sequence shown here is derived from an EMBL/GenBank/DDBJ whole genome shotgun (WGS) entry which is preliminary data.</text>
</comment>
<dbReference type="InterPro" id="IPR025296">
    <property type="entry name" value="DUF4158"/>
</dbReference>
<protein>
    <submittedName>
        <fullName evidence="3">DUF4158 domain-containing protein</fullName>
    </submittedName>
</protein>